<evidence type="ECO:0000256" key="1">
    <source>
        <dbReference type="ARBA" id="ARBA00022723"/>
    </source>
</evidence>
<organism evidence="5">
    <name type="scientific">Tanacetum cinerariifolium</name>
    <name type="common">Dalmatian daisy</name>
    <name type="synonym">Chrysanthemum cinerariifolium</name>
    <dbReference type="NCBI Taxonomy" id="118510"/>
    <lineage>
        <taxon>Eukaryota</taxon>
        <taxon>Viridiplantae</taxon>
        <taxon>Streptophyta</taxon>
        <taxon>Embryophyta</taxon>
        <taxon>Tracheophyta</taxon>
        <taxon>Spermatophyta</taxon>
        <taxon>Magnoliopsida</taxon>
        <taxon>eudicotyledons</taxon>
        <taxon>Gunneridae</taxon>
        <taxon>Pentapetalae</taxon>
        <taxon>asterids</taxon>
        <taxon>campanulids</taxon>
        <taxon>Asterales</taxon>
        <taxon>Asteraceae</taxon>
        <taxon>Asteroideae</taxon>
        <taxon>Anthemideae</taxon>
        <taxon>Anthemidinae</taxon>
        <taxon>Tanacetum</taxon>
    </lineage>
</organism>
<feature type="compositionally biased region" description="Pro residues" evidence="3">
    <location>
        <begin position="1328"/>
        <end position="1338"/>
    </location>
</feature>
<dbReference type="InterPro" id="IPR013103">
    <property type="entry name" value="RVT_2"/>
</dbReference>
<dbReference type="PROSITE" id="PS50994">
    <property type="entry name" value="INTEGRASE"/>
    <property type="match status" value="1"/>
</dbReference>
<evidence type="ECO:0000256" key="3">
    <source>
        <dbReference type="SAM" id="MobiDB-lite"/>
    </source>
</evidence>
<keyword evidence="1" id="KW-0479">Metal-binding</keyword>
<keyword evidence="2" id="KW-0378">Hydrolase</keyword>
<evidence type="ECO:0000256" key="2">
    <source>
        <dbReference type="ARBA" id="ARBA00022801"/>
    </source>
</evidence>
<feature type="compositionally biased region" description="Acidic residues" evidence="3">
    <location>
        <begin position="1216"/>
        <end position="1230"/>
    </location>
</feature>
<reference evidence="5" key="1">
    <citation type="journal article" date="2019" name="Sci. Rep.">
        <title>Draft genome of Tanacetum cinerariifolium, the natural source of mosquito coil.</title>
        <authorList>
            <person name="Yamashiro T."/>
            <person name="Shiraishi A."/>
            <person name="Satake H."/>
            <person name="Nakayama K."/>
        </authorList>
    </citation>
    <scope>NUCLEOTIDE SEQUENCE</scope>
</reference>
<feature type="compositionally biased region" description="Polar residues" evidence="3">
    <location>
        <begin position="1696"/>
        <end position="1706"/>
    </location>
</feature>
<dbReference type="InterPro" id="IPR039537">
    <property type="entry name" value="Retrotran_Ty1/copia-like"/>
</dbReference>
<feature type="region of interest" description="Disordered" evidence="3">
    <location>
        <begin position="1216"/>
        <end position="1277"/>
    </location>
</feature>
<name>A0A6L2P1R2_TANCI</name>
<dbReference type="SUPFAM" id="SSF53098">
    <property type="entry name" value="Ribonuclease H-like"/>
    <property type="match status" value="1"/>
</dbReference>
<feature type="region of interest" description="Disordered" evidence="3">
    <location>
        <begin position="1325"/>
        <end position="1349"/>
    </location>
</feature>
<dbReference type="InterPro" id="IPR001584">
    <property type="entry name" value="Integrase_cat-core"/>
</dbReference>
<evidence type="ECO:0000313" key="5">
    <source>
        <dbReference type="EMBL" id="GEU92451.1"/>
    </source>
</evidence>
<dbReference type="PANTHER" id="PTHR42648:SF32">
    <property type="entry name" value="RIBONUCLEASE H-LIKE DOMAIN, GAG-PRE-INTEGRASE DOMAIN PROTEIN-RELATED"/>
    <property type="match status" value="1"/>
</dbReference>
<dbReference type="InterPro" id="IPR012337">
    <property type="entry name" value="RNaseH-like_sf"/>
</dbReference>
<feature type="compositionally biased region" description="Polar residues" evidence="3">
    <location>
        <begin position="1666"/>
        <end position="1679"/>
    </location>
</feature>
<protein>
    <recommendedName>
        <fullName evidence="4">Integrase catalytic domain-containing protein</fullName>
    </recommendedName>
</protein>
<dbReference type="InterPro" id="IPR005162">
    <property type="entry name" value="Retrotrans_gag_dom"/>
</dbReference>
<feature type="region of interest" description="Disordered" evidence="3">
    <location>
        <begin position="914"/>
        <end position="967"/>
    </location>
</feature>
<proteinExistence type="predicted"/>
<dbReference type="EMBL" id="BKCJ010010632">
    <property type="protein sequence ID" value="GEU92451.1"/>
    <property type="molecule type" value="Genomic_DNA"/>
</dbReference>
<dbReference type="Pfam" id="PF07727">
    <property type="entry name" value="RVT_2"/>
    <property type="match status" value="1"/>
</dbReference>
<sequence length="1900" mass="213715">MDLESAQNNVVVKLSLLKQGVYEMWKLKIKQYFQVQDYVLWDVIENGNSFKPVPRTRTNVDGTSTSTIPGPITTKEKAQKKNDVKARSMLLMAFPNEHLLTFSQYKDAKTLFESIQTRFGDLITMSIDDLYNNLKIVEQEVKRTVVSSSSSGSPNMAFLSSPGSTNEVDTASIKVSAFSTPVSTVSSPYNTANLSNATVYAFLANQPNGYQLVHEDIEQIHEDDLKEMKLKWQLALLSIRAKRYFQKTGKKIIINRSDTAGSPRNQESMPRNQDSLRKTMIMEDASSKAMEAIDGAGLGFTSYSAVAPPPTGLFAPPSIDLSNSGRKEFQHPKFKGYGPKYSKSVCVDTSNEIKKALDALIIEDWISDSDEDESEEMVLKSDNAQHKPEQANQPRNMVQKHELKNMEKGTIQRDVRPVWNNGMRTNHQNFSNSRNNFTPTVVLTKSGIVPISTARQSSSRAAAPVSAARPINTAASKPLVNVAKPSSNVFQKSHSLSKRPFYQQTAPKNRNLNNNVNSVKANSVNTTKGNKVRSAVGNQRINAIKHMIGNISYLTDFKEHDRGYVAFRRGAKGGKITSKGTIRTGKLDFDDVVAQRKCGGPITHRSYKSKCSIHPGSNKIYQDLEKFYWLSSRGVVLEISRRVKGGNYNYATKYETSRILKSFITEIENLVEKKVKIIKCDNGTKFKNRVMNEFYEEKGIKREYSVARTPQQNRVDERRNRTLIEAARTMLADSKLPTTFWADAVSTACYVQNKVLVVKPYFKTPYELFKGRSHALSFMRPFRCHVSILNTLDQLGKFDRKSNDRIFVSYSTTSKAFRVYNIRTRKVEENLHITFLENKPMISCGRPEWLFDIDALSKSMNNALVSANINSNDFAGKGASFDAGQPSMETGYSQDYILMPLWKDNYLFDSSSQALDSQNKDKHGSFQASKSDNHKRPNAESSTKTVNTAGPVNTATPTNTDYPNDPLMPNLEDVRIFDDAYDDKDEGAVADNNNLETMEPKKVTQALDDESWVEAMQEELPQFKQLNVWTLVDLPPGKRAIKTKWVYRNKRDQRGIVVVNKAKLVAHGHRQEEGIDYDEVFALVARIEIIRLFRAYASFMDLTIYQMDVKSAFLYGTIEEEVYVSQPIIFLDPKFPDRVYKVEKALYGLHQAPRACVKSASTPMETHKPLAKDIARIDVDVHLYRDEHILPAEEQPLPPIVSPTTESLGYVVESYPEEDLEEYEEDETEDGPAGYPMDGGDDGDDDDDNSYRYDDDDEDEDEEEEEHLAPADSTIILPTDELTSISLPPEVEVERLLAVHTPLLSPLTLLSPPSAGEHLARCTAPAALPSPPLTPSLYPPLVDRESSTRGREVDYRFADAVEAEMRHRGIGEVGYGIRDTWIDLAEAVPEMEPTTLEKVNTRVTELADLHEHDTQDLYALLGDAQDGRTRISQQVAMDSQRVDLLIGDRMTLQETVWIVKEEAYAARKAWAHLVRQIMAPVIRQGQNPPPPNTDTPPHHMTLESVQAMIDQALLRNSTNEDGSQNAALTWWNSQIRTLGLEAYAMTWEVLKKKITDKYCSQGELKKLEIELWNLKVKGNDVPTYTNRFQELTLICTKFVANENEKIDKYISGLSDNIYGNVKSSKPRTLDETIELTKDLMDQKLRTYAEKADNKRKTDDTSRNNHGHQQQPFKKQNVTKVYNIGTGERKPYKGSFPRSSGNANVANAQRDGKGTPKGNGCFEYGASGHFKRDCPKLKNKNGGNRNAQGWVYLVGNAKKNENAPINPDSNVVTDVLIVCDEKLVQIPYGNETFTFCGNESNNGKESRLTVISCSKAQEYMAKGCQIFMAQISAKKEEEKSEGKQLKDVPIVQDFPKVFPEDLLGLPLARPVEFKIDLISGAALVARAPYRLAPSEMKELLD</sequence>
<dbReference type="Pfam" id="PF03732">
    <property type="entry name" value="Retrotrans_gag"/>
    <property type="match status" value="1"/>
</dbReference>
<accession>A0A6L2P1R2</accession>
<dbReference type="GO" id="GO:0003676">
    <property type="term" value="F:nucleic acid binding"/>
    <property type="evidence" value="ECO:0007669"/>
    <property type="project" value="InterPro"/>
</dbReference>
<feature type="domain" description="Integrase catalytic" evidence="4">
    <location>
        <begin position="611"/>
        <end position="773"/>
    </location>
</feature>
<feature type="compositionally biased region" description="Polar residues" evidence="3">
    <location>
        <begin position="939"/>
        <end position="962"/>
    </location>
</feature>
<feature type="compositionally biased region" description="Basic and acidic residues" evidence="3">
    <location>
        <begin position="1647"/>
        <end position="1662"/>
    </location>
</feature>
<dbReference type="SUPFAM" id="SSF57756">
    <property type="entry name" value="Retrovirus zinc finger-like domains"/>
    <property type="match status" value="1"/>
</dbReference>
<dbReference type="GO" id="GO:0015074">
    <property type="term" value="P:DNA integration"/>
    <property type="evidence" value="ECO:0007669"/>
    <property type="project" value="InterPro"/>
</dbReference>
<gene>
    <name evidence="5" type="ORF">Tci_064429</name>
</gene>
<evidence type="ECO:0000259" key="4">
    <source>
        <dbReference type="PROSITE" id="PS50994"/>
    </source>
</evidence>
<dbReference type="InterPro" id="IPR057670">
    <property type="entry name" value="SH3_retrovirus"/>
</dbReference>
<dbReference type="GO" id="GO:0008270">
    <property type="term" value="F:zinc ion binding"/>
    <property type="evidence" value="ECO:0007669"/>
    <property type="project" value="InterPro"/>
</dbReference>
<dbReference type="Pfam" id="PF25597">
    <property type="entry name" value="SH3_retrovirus"/>
    <property type="match status" value="1"/>
</dbReference>
<dbReference type="InterPro" id="IPR036875">
    <property type="entry name" value="Znf_CCHC_sf"/>
</dbReference>
<dbReference type="Gene3D" id="3.30.420.10">
    <property type="entry name" value="Ribonuclease H-like superfamily/Ribonuclease H"/>
    <property type="match status" value="1"/>
</dbReference>
<feature type="region of interest" description="Disordered" evidence="3">
    <location>
        <begin position="1647"/>
        <end position="1715"/>
    </location>
</feature>
<dbReference type="PANTHER" id="PTHR42648">
    <property type="entry name" value="TRANSPOSASE, PUTATIVE-RELATED"/>
    <property type="match status" value="1"/>
</dbReference>
<dbReference type="GO" id="GO:0016787">
    <property type="term" value="F:hydrolase activity"/>
    <property type="evidence" value="ECO:0007669"/>
    <property type="project" value="UniProtKB-KW"/>
</dbReference>
<feature type="compositionally biased region" description="Acidic residues" evidence="3">
    <location>
        <begin position="1239"/>
        <end position="1266"/>
    </location>
</feature>
<dbReference type="InterPro" id="IPR036397">
    <property type="entry name" value="RNaseH_sf"/>
</dbReference>
<comment type="caution">
    <text evidence="5">The sequence shown here is derived from an EMBL/GenBank/DDBJ whole genome shotgun (WGS) entry which is preliminary data.</text>
</comment>